<evidence type="ECO:0000256" key="1">
    <source>
        <dbReference type="SAM" id="Phobius"/>
    </source>
</evidence>
<dbReference type="InterPro" id="IPR000742">
    <property type="entry name" value="EGF"/>
</dbReference>
<keyword evidence="5" id="KW-1185">Reference proteome</keyword>
<evidence type="ECO:0000313" key="5">
    <source>
        <dbReference type="Proteomes" id="UP001190700"/>
    </source>
</evidence>
<dbReference type="AlphaFoldDB" id="A0AAE0F4A5"/>
<dbReference type="Proteomes" id="UP001190700">
    <property type="component" value="Unassembled WGS sequence"/>
</dbReference>
<gene>
    <name evidence="4" type="ORF">CYMTET_39646</name>
</gene>
<proteinExistence type="predicted"/>
<keyword evidence="1" id="KW-0472">Membrane</keyword>
<evidence type="ECO:0000313" key="4">
    <source>
        <dbReference type="EMBL" id="KAK3251004.1"/>
    </source>
</evidence>
<dbReference type="PROSITE" id="PS01186">
    <property type="entry name" value="EGF_2"/>
    <property type="match status" value="1"/>
</dbReference>
<protein>
    <recommendedName>
        <fullName evidence="2 3">EGF-like domain-containing protein</fullName>
    </recommendedName>
</protein>
<dbReference type="EMBL" id="LGRX02026344">
    <property type="protein sequence ID" value="KAK3251004.1"/>
    <property type="molecule type" value="Genomic_DNA"/>
</dbReference>
<dbReference type="Gene3D" id="2.60.120.260">
    <property type="entry name" value="Galactose-binding domain-like"/>
    <property type="match status" value="1"/>
</dbReference>
<feature type="domain" description="EGF-like" evidence="2 3">
    <location>
        <begin position="293"/>
        <end position="304"/>
    </location>
</feature>
<organism evidence="4 5">
    <name type="scientific">Cymbomonas tetramitiformis</name>
    <dbReference type="NCBI Taxonomy" id="36881"/>
    <lineage>
        <taxon>Eukaryota</taxon>
        <taxon>Viridiplantae</taxon>
        <taxon>Chlorophyta</taxon>
        <taxon>Pyramimonadophyceae</taxon>
        <taxon>Pyramimonadales</taxon>
        <taxon>Pyramimonadaceae</taxon>
        <taxon>Cymbomonas</taxon>
    </lineage>
</organism>
<reference evidence="4 5" key="1">
    <citation type="journal article" date="2015" name="Genome Biol. Evol.">
        <title>Comparative Genomics of a Bacterivorous Green Alga Reveals Evolutionary Causalities and Consequences of Phago-Mixotrophic Mode of Nutrition.</title>
        <authorList>
            <person name="Burns J.A."/>
            <person name="Paasch A."/>
            <person name="Narechania A."/>
            <person name="Kim E."/>
        </authorList>
    </citation>
    <scope>NUCLEOTIDE SEQUENCE [LARGE SCALE GENOMIC DNA]</scope>
    <source>
        <strain evidence="4 5">PLY_AMNH</strain>
    </source>
</reference>
<keyword evidence="1" id="KW-0812">Transmembrane</keyword>
<accession>A0AAE0F4A5</accession>
<dbReference type="PROSITE" id="PS00022">
    <property type="entry name" value="EGF_1"/>
    <property type="match status" value="1"/>
</dbReference>
<name>A0AAE0F4A5_9CHLO</name>
<comment type="caution">
    <text evidence="4">The sequence shown here is derived from an EMBL/GenBank/DDBJ whole genome shotgun (WGS) entry which is preliminary data.</text>
</comment>
<sequence length="515" mass="56288">MVAFGGGPHAAQCVHRPEAFGGGPHAAQCVYGFLKYGQPPGSKYQEFDKRSGYSYWQNDGPDKQVRLDESDAEYRNGTWYVGVQAGSSTACNFTLTLKKYTCPMDCSGHGTCQKNENGTYACVCQDKWLSPPGKGDCSAGSAPMEFGIPQSDLMKDTSYVYYRFPPIHPEMASRHVELEVHVTYYYTEDYTWHWGVWGNNDEKPTLLLKSGTADDYPNIGDFEFHQALENENKTYVLTIPASKVDEGIWKAAIFNPDHSRDMQYTITMNVQAYCPNNCNADLGQGSCTKLGSCMCNSGFTGADCGFLTNQCKVASYERKGHCLLPCQCPTTTDAGVPICQYGEQCGGCLAGYRFIAPSTNPSEACVRDECTADQIYVSEDMTFTCTKECTSSDGEHGAKALRGCIFGTKKCLPPYVDTNGDCQLVESPVASPPPASAVKKLESHESGLGAGMVTLVAFIMLAVGGAMGALGLYIWQQKQETGRWDGFLNARNGNISRPWTEMENDTGDFQPASFD</sequence>
<keyword evidence="1" id="KW-1133">Transmembrane helix</keyword>
<evidence type="ECO:0000259" key="2">
    <source>
        <dbReference type="PROSITE" id="PS00022"/>
    </source>
</evidence>
<evidence type="ECO:0000259" key="3">
    <source>
        <dbReference type="PROSITE" id="PS01186"/>
    </source>
</evidence>
<feature type="transmembrane region" description="Helical" evidence="1">
    <location>
        <begin position="448"/>
        <end position="475"/>
    </location>
</feature>